<keyword evidence="1" id="KW-0472">Membrane</keyword>
<dbReference type="AlphaFoldDB" id="A0A5S4EH51"/>
<feature type="transmembrane region" description="Helical" evidence="1">
    <location>
        <begin position="26"/>
        <end position="45"/>
    </location>
</feature>
<reference evidence="2 3" key="1">
    <citation type="submission" date="2019-04" db="EMBL/GenBank/DDBJ databases">
        <title>A novel phosphate-accumulating bacterium identified in bioreactor for phosphate removal from wastewater.</title>
        <authorList>
            <person name="Kotlyarov R.Y."/>
            <person name="Beletsky A.V."/>
            <person name="Kallistova A.Y."/>
            <person name="Dorofeev A.G."/>
            <person name="Nikolaev Y.Y."/>
            <person name="Pimenov N.V."/>
            <person name="Ravin N.V."/>
            <person name="Mardanov A.V."/>
        </authorList>
    </citation>
    <scope>NUCLEOTIDE SEQUENCE [LARGE SCALE GENOMIC DNA]</scope>
    <source>
        <strain evidence="2 3">Bin19</strain>
    </source>
</reference>
<evidence type="ECO:0008006" key="4">
    <source>
        <dbReference type="Google" id="ProtNLM"/>
    </source>
</evidence>
<keyword evidence="1" id="KW-1133">Transmembrane helix</keyword>
<sequence>MPDIHCSNMEREFGQLRSRLMALDRCGITVSGIAIALFAIGSAYADSSSLQAQAKAADATRYSFIVGKGAEIKATGDNMAFTLWWQPSTWSPASGVIVALHGHDSYATTEAALWQPYAEKYGFALLTLQWWFGAGETTSDYYRPEQIYLLVSNLLVSKNVKVGSVFFTGFSRGSANSYAVAALDHAAANRNHFALVLSNAGGAASDYPPNQQISAGSFGSQPFAGMKWAMYCGEKDPDPDIGGCPAMLKSSTWVKGLGASMQLFIDDPIGNHGGFMTNPSNVTQVMELYRQVLADLIAATPTTAVVTAKEANCFFDWAEDHYPALLAPARPVSESATPYYYRRYGYTQTALGISALNQHLYFLDADKHLNDIGAGTSWLATSGCR</sequence>
<keyword evidence="3" id="KW-1185">Reference proteome</keyword>
<dbReference type="EMBL" id="SWAD01000187">
    <property type="protein sequence ID" value="TMQ74559.1"/>
    <property type="molecule type" value="Genomic_DNA"/>
</dbReference>
<dbReference type="RefSeq" id="WP_171047483.1">
    <property type="nucleotide sequence ID" value="NZ_SWAD01000187.1"/>
</dbReference>
<dbReference type="Proteomes" id="UP000306324">
    <property type="component" value="Unassembled WGS sequence"/>
</dbReference>
<evidence type="ECO:0000313" key="3">
    <source>
        <dbReference type="Proteomes" id="UP000306324"/>
    </source>
</evidence>
<name>A0A5S4EH51_9PROT</name>
<proteinExistence type="predicted"/>
<organism evidence="2 3">
    <name type="scientific">Candidatus Accumulibacter phosphatis</name>
    <dbReference type="NCBI Taxonomy" id="327160"/>
    <lineage>
        <taxon>Bacteria</taxon>
        <taxon>Pseudomonadati</taxon>
        <taxon>Pseudomonadota</taxon>
        <taxon>Betaproteobacteria</taxon>
        <taxon>Candidatus Accumulibacter</taxon>
    </lineage>
</organism>
<gene>
    <name evidence="2" type="ORF">ACCUM_4336</name>
</gene>
<evidence type="ECO:0000313" key="2">
    <source>
        <dbReference type="EMBL" id="TMQ74559.1"/>
    </source>
</evidence>
<protein>
    <recommendedName>
        <fullName evidence="4">Alpha/beta hydrolase</fullName>
    </recommendedName>
</protein>
<accession>A0A5S4EH51</accession>
<comment type="caution">
    <text evidence="2">The sequence shown here is derived from an EMBL/GenBank/DDBJ whole genome shotgun (WGS) entry which is preliminary data.</text>
</comment>
<evidence type="ECO:0000256" key="1">
    <source>
        <dbReference type="SAM" id="Phobius"/>
    </source>
</evidence>
<dbReference type="SUPFAM" id="SSF53474">
    <property type="entry name" value="alpha/beta-Hydrolases"/>
    <property type="match status" value="1"/>
</dbReference>
<dbReference type="Gene3D" id="3.40.50.1820">
    <property type="entry name" value="alpha/beta hydrolase"/>
    <property type="match status" value="1"/>
</dbReference>
<keyword evidence="1" id="KW-0812">Transmembrane</keyword>
<dbReference type="InterPro" id="IPR029058">
    <property type="entry name" value="AB_hydrolase_fold"/>
</dbReference>